<evidence type="ECO:0000256" key="4">
    <source>
        <dbReference type="ARBA" id="ARBA00022452"/>
    </source>
</evidence>
<keyword evidence="4" id="KW-1134">Transmembrane beta strand</keyword>
<evidence type="ECO:0000256" key="2">
    <source>
        <dbReference type="ARBA" id="ARBA00009810"/>
    </source>
</evidence>
<dbReference type="PANTHER" id="PTHR32552">
    <property type="entry name" value="FERRICHROME IRON RECEPTOR-RELATED"/>
    <property type="match status" value="1"/>
</dbReference>
<dbReference type="EMBL" id="JACORU010000001">
    <property type="protein sequence ID" value="MBC5763823.1"/>
    <property type="molecule type" value="Genomic_DNA"/>
</dbReference>
<evidence type="ECO:0000313" key="13">
    <source>
        <dbReference type="Proteomes" id="UP000596827"/>
    </source>
</evidence>
<gene>
    <name evidence="12" type="ORF">H8R02_05140</name>
</gene>
<evidence type="ECO:0000256" key="7">
    <source>
        <dbReference type="ARBA" id="ARBA00023136"/>
    </source>
</evidence>
<evidence type="ECO:0000256" key="6">
    <source>
        <dbReference type="ARBA" id="ARBA00023077"/>
    </source>
</evidence>
<dbReference type="PANTHER" id="PTHR32552:SF83">
    <property type="entry name" value="BLR3904 PROTEIN"/>
    <property type="match status" value="1"/>
</dbReference>
<evidence type="ECO:0000256" key="8">
    <source>
        <dbReference type="ARBA" id="ARBA00023170"/>
    </source>
</evidence>
<feature type="domain" description="TonB-dependent receptor-like beta-barrel" evidence="11">
    <location>
        <begin position="218"/>
        <end position="650"/>
    </location>
</feature>
<keyword evidence="6" id="KW-0798">TonB box</keyword>
<keyword evidence="10" id="KW-0732">Signal</keyword>
<keyword evidence="13" id="KW-1185">Reference proteome</keyword>
<keyword evidence="9" id="KW-0998">Cell outer membrane</keyword>
<dbReference type="GO" id="GO:0009279">
    <property type="term" value="C:cell outer membrane"/>
    <property type="evidence" value="ECO:0007669"/>
    <property type="project" value="UniProtKB-SubCell"/>
</dbReference>
<dbReference type="AlphaFoldDB" id="A0A923S1L7"/>
<proteinExistence type="inferred from homology"/>
<name>A0A923S1L7_9BURK</name>
<dbReference type="SUPFAM" id="SSF56935">
    <property type="entry name" value="Porins"/>
    <property type="match status" value="1"/>
</dbReference>
<dbReference type="InterPro" id="IPR039426">
    <property type="entry name" value="TonB-dep_rcpt-like"/>
</dbReference>
<evidence type="ECO:0000256" key="1">
    <source>
        <dbReference type="ARBA" id="ARBA00004571"/>
    </source>
</evidence>
<sequence length="685" mass="74338">MAIRAAACLSLLCLPLALRAQTATPLPEVSVRATRAVPGSMFSGEPFAVPAGWRVAEDLSGPGLRSISSALQSDPAIGESYAITGYYENFTVRGFALDHGSSYRINGLVVPAEMHIGLDDKQAIEVVRGSGNHVGPAGTINFITKRPADVRALRLETSQRGGGYALVDLGRAATNGFGWRLNLAHEAMQPVEHHAEGHRDFVGAAFDLAPSTAWHLNFDTAYGRRAQPAVPGFQLLGGTMAPEVDPRTNINQQPWSRPVRNESRLLAVRSEHDLAAALKLRWAASDAAARIDDSLAFPLGCNDAPYHFFCADRSYVLYDYRSFERRRTTHAITSLAGESVAGAAHHAWRVGLEQVRRRIEQRQLYSTTLVDDAGRALTGSLDRVAQPLPAPPASGADLPKRIARQGALFAAHEIAWRKWRVTVGARAAHIAQSQGRGAARLLPHAALAWERAEGEILFANAARSIDFGAEAPVAAQNAGALLPPREMRQFEAGWRRMADDRELSITAFRMARPFHFVQPAGSSWAGLGDFTQAGTQVHTGIEFAAKRTWGRSIEAGVEGAALRAVARGTGEPAYDGRQVQNVARLRTSAWVAAMLPDLPGLRAELRWLHSGRRNARADGLAQVAGYDRFDAGLRWEIGERVALQAAVENLANRRYWRDAGFAYGADLLFPGRPRTLTAGLVIQAR</sequence>
<keyword evidence="7" id="KW-0472">Membrane</keyword>
<feature type="signal peptide" evidence="10">
    <location>
        <begin position="1"/>
        <end position="20"/>
    </location>
</feature>
<dbReference type="Proteomes" id="UP000596827">
    <property type="component" value="Unassembled WGS sequence"/>
</dbReference>
<evidence type="ECO:0000256" key="10">
    <source>
        <dbReference type="SAM" id="SignalP"/>
    </source>
</evidence>
<dbReference type="Gene3D" id="2.40.170.20">
    <property type="entry name" value="TonB-dependent receptor, beta-barrel domain"/>
    <property type="match status" value="1"/>
</dbReference>
<keyword evidence="3" id="KW-0813">Transport</keyword>
<dbReference type="GO" id="GO:0015344">
    <property type="term" value="F:siderophore uptake transmembrane transporter activity"/>
    <property type="evidence" value="ECO:0007669"/>
    <property type="project" value="TreeGrafter"/>
</dbReference>
<evidence type="ECO:0000256" key="3">
    <source>
        <dbReference type="ARBA" id="ARBA00022448"/>
    </source>
</evidence>
<reference evidence="12" key="1">
    <citation type="submission" date="2020-08" db="EMBL/GenBank/DDBJ databases">
        <title>Ramlibacter sp. GTP1 16S ribosomal RNA gene genome sequencing and assembly.</title>
        <authorList>
            <person name="Kang M."/>
        </authorList>
    </citation>
    <scope>NUCLEOTIDE SEQUENCE</scope>
    <source>
        <strain evidence="12">GTP1</strain>
    </source>
</reference>
<dbReference type="InterPro" id="IPR036942">
    <property type="entry name" value="Beta-barrel_TonB_sf"/>
</dbReference>
<keyword evidence="8 12" id="KW-0675">Receptor</keyword>
<dbReference type="InterPro" id="IPR037066">
    <property type="entry name" value="Plug_dom_sf"/>
</dbReference>
<evidence type="ECO:0000256" key="5">
    <source>
        <dbReference type="ARBA" id="ARBA00022692"/>
    </source>
</evidence>
<dbReference type="RefSeq" id="WP_187080245.1">
    <property type="nucleotide sequence ID" value="NZ_JACORU010000001.1"/>
</dbReference>
<comment type="similarity">
    <text evidence="2">Belongs to the TonB-dependent receptor family.</text>
</comment>
<organism evidence="12 13">
    <name type="scientific">Ramlibacter albus</name>
    <dbReference type="NCBI Taxonomy" id="2079448"/>
    <lineage>
        <taxon>Bacteria</taxon>
        <taxon>Pseudomonadati</taxon>
        <taxon>Pseudomonadota</taxon>
        <taxon>Betaproteobacteria</taxon>
        <taxon>Burkholderiales</taxon>
        <taxon>Comamonadaceae</taxon>
        <taxon>Ramlibacter</taxon>
    </lineage>
</organism>
<evidence type="ECO:0000256" key="9">
    <source>
        <dbReference type="ARBA" id="ARBA00023237"/>
    </source>
</evidence>
<comment type="caution">
    <text evidence="12">The sequence shown here is derived from an EMBL/GenBank/DDBJ whole genome shotgun (WGS) entry which is preliminary data.</text>
</comment>
<dbReference type="Gene3D" id="2.170.130.10">
    <property type="entry name" value="TonB-dependent receptor, plug domain"/>
    <property type="match status" value="1"/>
</dbReference>
<comment type="subcellular location">
    <subcellularLocation>
        <location evidence="1">Cell outer membrane</location>
        <topology evidence="1">Multi-pass membrane protein</topology>
    </subcellularLocation>
</comment>
<feature type="chain" id="PRO_5038081435" evidence="10">
    <location>
        <begin position="21"/>
        <end position="685"/>
    </location>
</feature>
<accession>A0A923S1L7</accession>
<keyword evidence="5" id="KW-0812">Transmembrane</keyword>
<dbReference type="InterPro" id="IPR000531">
    <property type="entry name" value="Beta-barrel_TonB"/>
</dbReference>
<dbReference type="Pfam" id="PF00593">
    <property type="entry name" value="TonB_dep_Rec_b-barrel"/>
    <property type="match status" value="1"/>
</dbReference>
<protein>
    <submittedName>
        <fullName evidence="12">TonB-dependent receptor</fullName>
    </submittedName>
</protein>
<evidence type="ECO:0000313" key="12">
    <source>
        <dbReference type="EMBL" id="MBC5763823.1"/>
    </source>
</evidence>
<evidence type="ECO:0000259" key="11">
    <source>
        <dbReference type="Pfam" id="PF00593"/>
    </source>
</evidence>